<dbReference type="GO" id="GO:0051301">
    <property type="term" value="P:cell division"/>
    <property type="evidence" value="ECO:0007669"/>
    <property type="project" value="InterPro"/>
</dbReference>
<dbReference type="SUPFAM" id="SSF53067">
    <property type="entry name" value="Actin-like ATPase domain"/>
    <property type="match status" value="2"/>
</dbReference>
<gene>
    <name evidence="3" type="ORF">ALOHA_HF4000APKG8D22ctg16g3</name>
</gene>
<name>B3TAD8_9ARCH</name>
<dbReference type="Pfam" id="PF11104">
    <property type="entry name" value="PilM_2"/>
    <property type="match status" value="2"/>
</dbReference>
<dbReference type="Gene3D" id="3.30.420.40">
    <property type="match status" value="2"/>
</dbReference>
<organism evidence="3">
    <name type="scientific">uncultured marine crenarchaeote HF4000_APKG8D22</name>
    <dbReference type="NCBI Taxonomy" id="455603"/>
    <lineage>
        <taxon>Archaea</taxon>
        <taxon>Nitrososphaerota</taxon>
        <taxon>Nitrososphaeria</taxon>
        <taxon>Nitrosopumilales</taxon>
        <taxon>environmental samples</taxon>
    </lineage>
</organism>
<feature type="domain" description="SHS2" evidence="2">
    <location>
        <begin position="9"/>
        <end position="208"/>
    </location>
</feature>
<dbReference type="Gene3D" id="3.30.1490.300">
    <property type="match status" value="1"/>
</dbReference>
<dbReference type="InterPro" id="IPR050696">
    <property type="entry name" value="FtsA/MreB"/>
</dbReference>
<dbReference type="PANTHER" id="PTHR32432:SF3">
    <property type="entry name" value="ETHANOLAMINE UTILIZATION PROTEIN EUTJ"/>
    <property type="match status" value="1"/>
</dbReference>
<feature type="region of interest" description="Disordered" evidence="1">
    <location>
        <begin position="137"/>
        <end position="164"/>
    </location>
</feature>
<dbReference type="InterPro" id="IPR005883">
    <property type="entry name" value="PilM"/>
</dbReference>
<dbReference type="SMART" id="SM00842">
    <property type="entry name" value="FtsA"/>
    <property type="match status" value="1"/>
</dbReference>
<dbReference type="InterPro" id="IPR003494">
    <property type="entry name" value="SHS2_FtsA"/>
</dbReference>
<accession>B3TAD8</accession>
<evidence type="ECO:0000313" key="3">
    <source>
        <dbReference type="EMBL" id="ABZ09547.1"/>
    </source>
</evidence>
<evidence type="ECO:0000256" key="1">
    <source>
        <dbReference type="SAM" id="MobiDB-lite"/>
    </source>
</evidence>
<evidence type="ECO:0000259" key="2">
    <source>
        <dbReference type="SMART" id="SM00842"/>
    </source>
</evidence>
<feature type="compositionally biased region" description="Polar residues" evidence="1">
    <location>
        <begin position="139"/>
        <end position="154"/>
    </location>
</feature>
<dbReference type="PIRSF" id="PIRSF019169">
    <property type="entry name" value="PilM"/>
    <property type="match status" value="1"/>
</dbReference>
<dbReference type="NCBIfam" id="TIGR01175">
    <property type="entry name" value="pilM"/>
    <property type="match status" value="1"/>
</dbReference>
<dbReference type="AlphaFoldDB" id="B3TAD8"/>
<dbReference type="CDD" id="cd24049">
    <property type="entry name" value="ASKHA_NBD_PilM"/>
    <property type="match status" value="1"/>
</dbReference>
<dbReference type="PANTHER" id="PTHR32432">
    <property type="entry name" value="CELL DIVISION PROTEIN FTSA-RELATED"/>
    <property type="match status" value="1"/>
</dbReference>
<dbReference type="InterPro" id="IPR043129">
    <property type="entry name" value="ATPase_NBD"/>
</dbReference>
<dbReference type="EMBL" id="EU016653">
    <property type="protein sequence ID" value="ABZ09547.1"/>
    <property type="molecule type" value="Genomic_DNA"/>
</dbReference>
<sequence length="384" mass="42627">MFLSKKTQLVAIDIGSSSIKLVQLSKIKEGEFELTHFGMMPLAEEWIVEGVIKQPERVAGALKNLIKAEKIQSHYAVSAVAGEAVFVKKIKVPVMLEGELSEKITQEAEQYIPFDIDEVALDFQLLGTVKVEKAKESDSLQGSEFNEESQNNDPQQEDSDEETDGEMMEVLLVAVQRAIIDERTDILLEAGLKPAIIDLNVFALMNAAQLTNDLSSMGITALIDLGDSFTHINIIQDGTMGYTRDIPIGGYYCTNMLMSKFKVPFKQTLEIKRGNFSSEIKEEDVIKIIAQAYKRVLEEVQKSFDYFGTLSGNKVERILLCGGGSMIQGLDGFFADYLKVPVEILNPMQGVKVNPKNFDHSLIDEMSGLSTVALGLATRRFDYT</sequence>
<proteinExistence type="predicted"/>
<protein>
    <submittedName>
        <fullName evidence="3">Putative MreB/Mbl protein</fullName>
    </submittedName>
</protein>
<reference evidence="3" key="1">
    <citation type="journal article" date="2008" name="ISME J.">
        <title>Genomic patterns of recombination, clonal divergence and environment in marine microbial populations.</title>
        <authorList>
            <person name="Konstantinidis K.T."/>
            <person name="Delong E.F."/>
        </authorList>
    </citation>
    <scope>NUCLEOTIDE SEQUENCE</scope>
</reference>
<feature type="compositionally biased region" description="Acidic residues" evidence="1">
    <location>
        <begin position="155"/>
        <end position="164"/>
    </location>
</feature>